<proteinExistence type="predicted"/>
<keyword evidence="1" id="KW-1133">Transmembrane helix</keyword>
<dbReference type="AlphaFoldDB" id="A0ABD5I7B9"/>
<feature type="transmembrane region" description="Helical" evidence="1">
    <location>
        <begin position="22"/>
        <end position="38"/>
    </location>
</feature>
<sequence>MKIHDFLTKSQETYDSDPSQDPFVFTFFNFVLAIYTFLKPAK</sequence>
<comment type="caution">
    <text evidence="2">The sequence shown here is derived from an EMBL/GenBank/DDBJ whole genome shotgun (WGS) entry which is preliminary data.</text>
</comment>
<reference evidence="2 3" key="1">
    <citation type="submission" date="2023-10" db="EMBL/GenBank/DDBJ databases">
        <title>Draft Genome Sequence of Bacillus thuringiensis serovar. toumanoffi 4059: Identification of a Novel Cry Protein Candidate.</title>
        <authorList>
            <person name="Murdoch R.W."/>
            <person name="Gemler B."/>
            <person name="Heater B.S."/>
        </authorList>
    </citation>
    <scope>NUCLEOTIDE SEQUENCE [LARGE SCALE GENOMIC DNA]</scope>
    <source>
        <strain evidence="2 3">4059</strain>
    </source>
</reference>
<keyword evidence="1" id="KW-0472">Membrane</keyword>
<dbReference type="RefSeq" id="WP_000690679.1">
    <property type="nucleotide sequence ID" value="NZ_JAWQCK010000007.1"/>
</dbReference>
<protein>
    <submittedName>
        <fullName evidence="2">Uncharacterized protein</fullName>
    </submittedName>
</protein>
<accession>A0ABD5I7B9</accession>
<dbReference type="Proteomes" id="UP001272716">
    <property type="component" value="Unassembled WGS sequence"/>
</dbReference>
<evidence type="ECO:0000256" key="1">
    <source>
        <dbReference type="SAM" id="Phobius"/>
    </source>
</evidence>
<organism evidence="2 3">
    <name type="scientific">Bacillus thuringiensis serovar toumanoffi</name>
    <dbReference type="NCBI Taxonomy" id="180862"/>
    <lineage>
        <taxon>Bacteria</taxon>
        <taxon>Bacillati</taxon>
        <taxon>Bacillota</taxon>
        <taxon>Bacilli</taxon>
        <taxon>Bacillales</taxon>
        <taxon>Bacillaceae</taxon>
        <taxon>Bacillus</taxon>
        <taxon>Bacillus cereus group</taxon>
    </lineage>
</organism>
<name>A0ABD5I7B9_BACTU</name>
<evidence type="ECO:0000313" key="2">
    <source>
        <dbReference type="EMBL" id="MDW9213166.1"/>
    </source>
</evidence>
<keyword evidence="1" id="KW-0812">Transmembrane</keyword>
<dbReference type="EMBL" id="JAWQCK010000007">
    <property type="protein sequence ID" value="MDW9213166.1"/>
    <property type="molecule type" value="Genomic_DNA"/>
</dbReference>
<gene>
    <name evidence="2" type="ORF">BTTOUR_30960</name>
</gene>
<evidence type="ECO:0000313" key="3">
    <source>
        <dbReference type="Proteomes" id="UP001272716"/>
    </source>
</evidence>